<name>A0A667ZX51_9TELE</name>
<dbReference type="InterPro" id="IPR016187">
    <property type="entry name" value="CTDL_fold"/>
</dbReference>
<accession>A0A667ZX51</accession>
<reference evidence="5" key="1">
    <citation type="submission" date="2019-06" db="EMBL/GenBank/DDBJ databases">
        <authorList>
            <consortium name="Wellcome Sanger Institute Data Sharing"/>
        </authorList>
    </citation>
    <scope>NUCLEOTIDE SEQUENCE [LARGE SCALE GENOMIC DNA]</scope>
</reference>
<organism evidence="5 6">
    <name type="scientific">Myripristis murdjan</name>
    <name type="common">pinecone soldierfish</name>
    <dbReference type="NCBI Taxonomy" id="586833"/>
    <lineage>
        <taxon>Eukaryota</taxon>
        <taxon>Metazoa</taxon>
        <taxon>Chordata</taxon>
        <taxon>Craniata</taxon>
        <taxon>Vertebrata</taxon>
        <taxon>Euteleostomi</taxon>
        <taxon>Actinopterygii</taxon>
        <taxon>Neopterygii</taxon>
        <taxon>Teleostei</taxon>
        <taxon>Neoteleostei</taxon>
        <taxon>Acanthomorphata</taxon>
        <taxon>Holocentriformes</taxon>
        <taxon>Holocentridae</taxon>
        <taxon>Myripristis</taxon>
    </lineage>
</organism>
<keyword evidence="6" id="KW-1185">Reference proteome</keyword>
<dbReference type="InParanoid" id="A0A667ZX51"/>
<dbReference type="CDD" id="cd00037">
    <property type="entry name" value="CLECT"/>
    <property type="match status" value="1"/>
</dbReference>
<dbReference type="PANTHER" id="PTHR46490:SF6">
    <property type="entry name" value="ASIALOGLYCOPROTEIN RECEPTOR 1-LIKE-RELATED"/>
    <property type="match status" value="1"/>
</dbReference>
<dbReference type="Ensembl" id="ENSMMDT00005048262.1">
    <property type="protein sequence ID" value="ENSMMDP00005047320.1"/>
    <property type="gene ID" value="ENSMMDG00005021584.1"/>
</dbReference>
<keyword evidence="3" id="KW-0325">Glycoprotein</keyword>
<evidence type="ECO:0000259" key="4">
    <source>
        <dbReference type="PROSITE" id="PS50041"/>
    </source>
</evidence>
<dbReference type="InterPro" id="IPR016186">
    <property type="entry name" value="C-type_lectin-like/link_sf"/>
</dbReference>
<dbReference type="Gene3D" id="3.10.100.10">
    <property type="entry name" value="Mannose-Binding Protein A, subunit A"/>
    <property type="match status" value="1"/>
</dbReference>
<evidence type="ECO:0000313" key="6">
    <source>
        <dbReference type="Proteomes" id="UP000472263"/>
    </source>
</evidence>
<reference evidence="5" key="3">
    <citation type="submission" date="2025-09" db="UniProtKB">
        <authorList>
            <consortium name="Ensembl"/>
        </authorList>
    </citation>
    <scope>IDENTIFICATION</scope>
</reference>
<evidence type="ECO:0000256" key="1">
    <source>
        <dbReference type="ARBA" id="ARBA00022734"/>
    </source>
</evidence>
<dbReference type="GO" id="GO:0030246">
    <property type="term" value="F:carbohydrate binding"/>
    <property type="evidence" value="ECO:0007669"/>
    <property type="project" value="UniProtKB-KW"/>
</dbReference>
<evidence type="ECO:0000256" key="2">
    <source>
        <dbReference type="ARBA" id="ARBA00023157"/>
    </source>
</evidence>
<dbReference type="InterPro" id="IPR052309">
    <property type="entry name" value="C-type_Lectin_Domain_Fam1"/>
</dbReference>
<keyword evidence="2" id="KW-1015">Disulfide bond</keyword>
<evidence type="ECO:0000313" key="5">
    <source>
        <dbReference type="Ensembl" id="ENSMMDP00005047320.1"/>
    </source>
</evidence>
<dbReference type="PANTHER" id="PTHR46490">
    <property type="entry name" value="C-TYPE LECTIN DOMAIN FAMILY 12 MEMBER A-RELATED"/>
    <property type="match status" value="1"/>
</dbReference>
<dbReference type="GeneTree" id="ENSGT01030000236439"/>
<feature type="domain" description="C-type lectin" evidence="4">
    <location>
        <begin position="92"/>
        <end position="194"/>
    </location>
</feature>
<dbReference type="InterPro" id="IPR001304">
    <property type="entry name" value="C-type_lectin-like"/>
</dbReference>
<keyword evidence="1" id="KW-0430">Lectin</keyword>
<sequence length="202" mass="22766">MQKNTAKATTQVWPSFAQRKTMKLWGISISTSMCGSGSDETQMTQIKHGNGLMKRTMCTPTGKMVMIPVIPTLTVISVSFLQSSRVSHSTPTRKKGYKLYQTTYTQHDSEQYCKNQSMEIATITSEEEQEEFDAIASPTSWIGLKRKDENSPWKWTNGDPVPLVKHTHTGECVKLSSKTWEAVNCSTKKNFLCYEGELKPVQ</sequence>
<proteinExistence type="predicted"/>
<evidence type="ECO:0000256" key="3">
    <source>
        <dbReference type="ARBA" id="ARBA00023180"/>
    </source>
</evidence>
<reference evidence="5" key="2">
    <citation type="submission" date="2025-08" db="UniProtKB">
        <authorList>
            <consortium name="Ensembl"/>
        </authorList>
    </citation>
    <scope>IDENTIFICATION</scope>
</reference>
<dbReference type="SUPFAM" id="SSF56436">
    <property type="entry name" value="C-type lectin-like"/>
    <property type="match status" value="1"/>
</dbReference>
<dbReference type="SMART" id="SM00034">
    <property type="entry name" value="CLECT"/>
    <property type="match status" value="1"/>
</dbReference>
<dbReference type="Proteomes" id="UP000472263">
    <property type="component" value="Chromosome 13"/>
</dbReference>
<dbReference type="AlphaFoldDB" id="A0A667ZX51"/>
<dbReference type="PROSITE" id="PS50041">
    <property type="entry name" value="C_TYPE_LECTIN_2"/>
    <property type="match status" value="1"/>
</dbReference>
<protein>
    <recommendedName>
        <fullName evidence="4">C-type lectin domain-containing protein</fullName>
    </recommendedName>
</protein>
<dbReference type="Pfam" id="PF00059">
    <property type="entry name" value="Lectin_C"/>
    <property type="match status" value="1"/>
</dbReference>